<evidence type="ECO:0000256" key="10">
    <source>
        <dbReference type="ARBA" id="ARBA00049244"/>
    </source>
</evidence>
<evidence type="ECO:0000259" key="13">
    <source>
        <dbReference type="SMART" id="SM00382"/>
    </source>
</evidence>
<dbReference type="Pfam" id="PF22608">
    <property type="entry name" value="DNAX_ATPase_lid"/>
    <property type="match status" value="1"/>
</dbReference>
<dbReference type="InterPro" id="IPR027417">
    <property type="entry name" value="P-loop_NTPase"/>
</dbReference>
<accession>A0ABX9MXT0</accession>
<dbReference type="InterPro" id="IPR003593">
    <property type="entry name" value="AAA+_ATPase"/>
</dbReference>
<dbReference type="Gene3D" id="3.40.50.300">
    <property type="entry name" value="P-loop containing nucleotide triphosphate hydrolases"/>
    <property type="match status" value="1"/>
</dbReference>
<organism evidence="14 15">
    <name type="scientific">Neopusillimonas maritima</name>
    <dbReference type="NCBI Taxonomy" id="2026239"/>
    <lineage>
        <taxon>Bacteria</taxon>
        <taxon>Pseudomonadati</taxon>
        <taxon>Pseudomonadota</taxon>
        <taxon>Betaproteobacteria</taxon>
        <taxon>Burkholderiales</taxon>
        <taxon>Alcaligenaceae</taxon>
        <taxon>Neopusillimonas</taxon>
    </lineage>
</organism>
<protein>
    <recommendedName>
        <fullName evidence="11">DNA polymerase III subunit gamma/tau</fullName>
        <ecNumber evidence="11">2.7.7.7</ecNumber>
    </recommendedName>
</protein>
<dbReference type="PANTHER" id="PTHR11669:SF0">
    <property type="entry name" value="PROTEIN STICHEL-LIKE 2"/>
    <property type="match status" value="1"/>
</dbReference>
<dbReference type="EMBL" id="NQOU01000003">
    <property type="protein sequence ID" value="RII82894.1"/>
    <property type="molecule type" value="Genomic_DNA"/>
</dbReference>
<dbReference type="Proteomes" id="UP000266483">
    <property type="component" value="Unassembled WGS sequence"/>
</dbReference>
<dbReference type="Pfam" id="PF12169">
    <property type="entry name" value="DNA_pol3_gamma3"/>
    <property type="match status" value="1"/>
</dbReference>
<evidence type="ECO:0000313" key="15">
    <source>
        <dbReference type="Proteomes" id="UP000266483"/>
    </source>
</evidence>
<dbReference type="InterPro" id="IPR008921">
    <property type="entry name" value="DNA_pol3_clamp-load_cplx_C"/>
</dbReference>
<evidence type="ECO:0000256" key="9">
    <source>
        <dbReference type="ARBA" id="ARBA00022932"/>
    </source>
</evidence>
<keyword evidence="5" id="KW-0479">Metal-binding</keyword>
<dbReference type="Gene3D" id="1.10.8.60">
    <property type="match status" value="1"/>
</dbReference>
<keyword evidence="6 11" id="KW-0547">Nucleotide-binding</keyword>
<keyword evidence="15" id="KW-1185">Reference proteome</keyword>
<evidence type="ECO:0000256" key="2">
    <source>
        <dbReference type="ARBA" id="ARBA00022679"/>
    </source>
</evidence>
<evidence type="ECO:0000256" key="5">
    <source>
        <dbReference type="ARBA" id="ARBA00022723"/>
    </source>
</evidence>
<comment type="catalytic activity">
    <reaction evidence="10 11">
        <text>DNA(n) + a 2'-deoxyribonucleoside 5'-triphosphate = DNA(n+1) + diphosphate</text>
        <dbReference type="Rhea" id="RHEA:22508"/>
        <dbReference type="Rhea" id="RHEA-COMP:17339"/>
        <dbReference type="Rhea" id="RHEA-COMP:17340"/>
        <dbReference type="ChEBI" id="CHEBI:33019"/>
        <dbReference type="ChEBI" id="CHEBI:61560"/>
        <dbReference type="ChEBI" id="CHEBI:173112"/>
        <dbReference type="EC" id="2.7.7.7"/>
    </reaction>
</comment>
<comment type="similarity">
    <text evidence="1 11">Belongs to the DnaX/STICHEL family.</text>
</comment>
<dbReference type="CDD" id="cd00009">
    <property type="entry name" value="AAA"/>
    <property type="match status" value="1"/>
</dbReference>
<comment type="caution">
    <text evidence="14">The sequence shown here is derived from an EMBL/GenBank/DDBJ whole genome shotgun (WGS) entry which is preliminary data.</text>
</comment>
<dbReference type="PRINTS" id="PR00300">
    <property type="entry name" value="CLPPROTEASEA"/>
</dbReference>
<dbReference type="RefSeq" id="WP_119442208.1">
    <property type="nucleotide sequence ID" value="NZ_CP170494.1"/>
</dbReference>
<evidence type="ECO:0000256" key="4">
    <source>
        <dbReference type="ARBA" id="ARBA00022705"/>
    </source>
</evidence>
<feature type="region of interest" description="Disordered" evidence="12">
    <location>
        <begin position="363"/>
        <end position="481"/>
    </location>
</feature>
<dbReference type="InterPro" id="IPR012763">
    <property type="entry name" value="DNA_pol_III_sug/sutau_N"/>
</dbReference>
<dbReference type="NCBIfam" id="NF005942">
    <property type="entry name" value="PRK07994.1"/>
    <property type="match status" value="1"/>
</dbReference>
<dbReference type="CDD" id="cd18137">
    <property type="entry name" value="HLD_clamp_pol_III_gamma_tau"/>
    <property type="match status" value="1"/>
</dbReference>
<keyword evidence="2 11" id="KW-0808">Transferase</keyword>
<evidence type="ECO:0000256" key="11">
    <source>
        <dbReference type="RuleBase" id="RU364063"/>
    </source>
</evidence>
<reference evidence="14 15" key="1">
    <citation type="submission" date="2017-08" db="EMBL/GenBank/DDBJ databases">
        <title>Pusillimonas indicus sp. nov., a member of the family Alcaligenaceae isolated from surface seawater.</title>
        <authorList>
            <person name="Li J."/>
        </authorList>
    </citation>
    <scope>NUCLEOTIDE SEQUENCE [LARGE SCALE GENOMIC DNA]</scope>
    <source>
        <strain evidence="14 15">17-4A</strain>
    </source>
</reference>
<dbReference type="InterPro" id="IPR045085">
    <property type="entry name" value="HLD_clamp_pol_III_gamma_tau"/>
</dbReference>
<evidence type="ECO:0000256" key="3">
    <source>
        <dbReference type="ARBA" id="ARBA00022695"/>
    </source>
</evidence>
<evidence type="ECO:0000313" key="14">
    <source>
        <dbReference type="EMBL" id="RII82894.1"/>
    </source>
</evidence>
<dbReference type="SUPFAM" id="SSF52540">
    <property type="entry name" value="P-loop containing nucleoside triphosphate hydrolases"/>
    <property type="match status" value="1"/>
</dbReference>
<dbReference type="Gene3D" id="3.30.300.150">
    <property type="entry name" value="DNA polymerase III, tau subunit, domain V"/>
    <property type="match status" value="1"/>
</dbReference>
<dbReference type="PANTHER" id="PTHR11669">
    <property type="entry name" value="REPLICATION FACTOR C / DNA POLYMERASE III GAMMA-TAU SUBUNIT"/>
    <property type="match status" value="1"/>
</dbReference>
<dbReference type="InterPro" id="IPR050238">
    <property type="entry name" value="DNA_Rep/Repair_Clamp_Loader"/>
</dbReference>
<dbReference type="InterPro" id="IPR001270">
    <property type="entry name" value="ClpA/B"/>
</dbReference>
<dbReference type="SUPFAM" id="SSF48019">
    <property type="entry name" value="post-AAA+ oligomerization domain-like"/>
    <property type="match status" value="1"/>
</dbReference>
<dbReference type="SMART" id="SM00382">
    <property type="entry name" value="AAA"/>
    <property type="match status" value="1"/>
</dbReference>
<comment type="function">
    <text evidence="11">DNA polymerase III is a complex, multichain enzyme responsible for most of the replicative synthesis in bacteria. This DNA polymerase also exhibits 3' to 5' exonuclease activity.</text>
</comment>
<evidence type="ECO:0000256" key="7">
    <source>
        <dbReference type="ARBA" id="ARBA00022833"/>
    </source>
</evidence>
<keyword evidence="3 11" id="KW-0548">Nucleotidyltransferase</keyword>
<keyword evidence="7" id="KW-0862">Zinc</keyword>
<comment type="subunit">
    <text evidence="11">DNA polymerase III contains a core (composed of alpha, epsilon and theta chains) that associates with a tau subunit. This core dimerizes to form the POLIII' complex. PolIII' associates with the gamma complex (composed of gamma, delta, delta', psi and chi chains) and with the beta chain to form the complete DNA polymerase III complex.</text>
</comment>
<proteinExistence type="inferred from homology"/>
<evidence type="ECO:0000256" key="8">
    <source>
        <dbReference type="ARBA" id="ARBA00022840"/>
    </source>
</evidence>
<keyword evidence="8 11" id="KW-0067">ATP-binding</keyword>
<keyword evidence="4 11" id="KW-0235">DNA replication</keyword>
<keyword evidence="9 11" id="KW-0239">DNA-directed DNA polymerase</keyword>
<dbReference type="InterPro" id="IPR022754">
    <property type="entry name" value="DNA_pol_III_gamma-3"/>
</dbReference>
<name>A0ABX9MXT0_9BURK</name>
<dbReference type="InterPro" id="IPR038249">
    <property type="entry name" value="PolIII_tau_V_sf"/>
</dbReference>
<evidence type="ECO:0000256" key="6">
    <source>
        <dbReference type="ARBA" id="ARBA00022741"/>
    </source>
</evidence>
<gene>
    <name evidence="11" type="primary">dnaX</name>
    <name evidence="14" type="ORF">CJO09_09990</name>
</gene>
<dbReference type="Gene3D" id="1.20.272.10">
    <property type="match status" value="1"/>
</dbReference>
<evidence type="ECO:0000256" key="12">
    <source>
        <dbReference type="SAM" id="MobiDB-lite"/>
    </source>
</evidence>
<dbReference type="EC" id="2.7.7.7" evidence="11"/>
<evidence type="ECO:0000256" key="1">
    <source>
        <dbReference type="ARBA" id="ARBA00006360"/>
    </source>
</evidence>
<sequence>MTYLVLARKWRPRSFDTLVGQDHVVRALTHALDTQRLHHAWLFTGTRGVGKTTLSRILAKSLNCEKGITSSPCGQCQACTEIDAGRFVDYVELDAASNRGVEEMTQLLEQAVYAPGAGRFKVYMIDEVHMLSGHAFNAMLKTLEEPPPHVKFILATTDPQKIPVTVLSRCLQFNLKQMTAEGIVGHLQAILDEEAIEFEIPALRLLAQAASGSMRDALSLTDQAIAYSAGRVSAEDVRGMLGTIDQRYLVRLLDGLTARDGAAVVQIADELAIRGLSYSGALADFSTLLSRVAIEQRVPGVTPEDDPACNDIKALAQKLSPDVVQLFYTVAVHSRSELALSPDEYAGFVMACLRMLALLSGGAPEPPSGPTNTKRTQPDSKPAPVARTDPNTRAQTTTTTQSRDPEPAAETAAEVEVQGEDHGQAEEPSQAEDLSNPDDVPAWEEITTEPEPTFADEIDTQSQETSDIDAGDDPEPHAESLSEDDFMLPVSDFDEPANYHEPISGNRPVSPTLKKMTAKDWPELAAGLAATGVAAELARQSEWLGVDNSEIILRVAVRTLAESPGKARLCTLLSEHFGQVVTLRVEFGVTGSDTAHAVQQAERQKRQHEAEAAAQSDPLVLDLLREFDARILPGSIVPLNDKAA</sequence>
<dbReference type="NCBIfam" id="TIGR02397">
    <property type="entry name" value="dnaX_nterm"/>
    <property type="match status" value="1"/>
</dbReference>
<dbReference type="Pfam" id="PF13177">
    <property type="entry name" value="DNA_pol3_delta2"/>
    <property type="match status" value="1"/>
</dbReference>
<feature type="domain" description="AAA+ ATPase" evidence="13">
    <location>
        <begin position="37"/>
        <end position="179"/>
    </location>
</feature>